<accession>A0A0L6UZ84</accession>
<name>A0A0L6UZ84_9BASI</name>
<dbReference type="EMBL" id="LAVV01008173">
    <property type="protein sequence ID" value="KNZ53557.1"/>
    <property type="molecule type" value="Genomic_DNA"/>
</dbReference>
<dbReference type="AlphaFoldDB" id="A0A0L6UZ84"/>
<dbReference type="OrthoDB" id="2501437at2759"/>
<protein>
    <recommendedName>
        <fullName evidence="3">Myb/SANT-like domain-containing protein</fullName>
    </recommendedName>
</protein>
<evidence type="ECO:0000313" key="1">
    <source>
        <dbReference type="EMBL" id="KNZ53557.1"/>
    </source>
</evidence>
<organism evidence="1 2">
    <name type="scientific">Puccinia sorghi</name>
    <dbReference type="NCBI Taxonomy" id="27349"/>
    <lineage>
        <taxon>Eukaryota</taxon>
        <taxon>Fungi</taxon>
        <taxon>Dikarya</taxon>
        <taxon>Basidiomycota</taxon>
        <taxon>Pucciniomycotina</taxon>
        <taxon>Pucciniomycetes</taxon>
        <taxon>Pucciniales</taxon>
        <taxon>Pucciniaceae</taxon>
        <taxon>Puccinia</taxon>
    </lineage>
</organism>
<evidence type="ECO:0008006" key="3">
    <source>
        <dbReference type="Google" id="ProtNLM"/>
    </source>
</evidence>
<evidence type="ECO:0000313" key="2">
    <source>
        <dbReference type="Proteomes" id="UP000037035"/>
    </source>
</evidence>
<comment type="caution">
    <text evidence="1">The sequence shown here is derived from an EMBL/GenBank/DDBJ whole genome shotgun (WGS) entry which is preliminary data.</text>
</comment>
<gene>
    <name evidence="1" type="ORF">VP01_3203g1</name>
</gene>
<sequence>MPQFGLGQHQLNQNLVQQILLYQPTQDTSDNDVGNSHESVHHKKTACKWTDEDNATLVKMLIDEKLIHPGTTNGFKPVSWNQAVMLSDGSCQLATTLNPNNK</sequence>
<proteinExistence type="predicted"/>
<dbReference type="Proteomes" id="UP000037035">
    <property type="component" value="Unassembled WGS sequence"/>
</dbReference>
<reference evidence="1 2" key="1">
    <citation type="submission" date="2015-08" db="EMBL/GenBank/DDBJ databases">
        <title>Next Generation Sequencing and Analysis of the Genome of Puccinia sorghi L Schw, the Causal Agent of Maize Common Rust.</title>
        <authorList>
            <person name="Rochi L."/>
            <person name="Burguener G."/>
            <person name="Darino M."/>
            <person name="Turjanski A."/>
            <person name="Kreff E."/>
            <person name="Dieguez M.J."/>
            <person name="Sacco F."/>
        </authorList>
    </citation>
    <scope>NUCLEOTIDE SEQUENCE [LARGE SCALE GENOMIC DNA]</scope>
    <source>
        <strain evidence="1 2">RO10H11247</strain>
    </source>
</reference>
<dbReference type="VEuPathDB" id="FungiDB:VP01_3203g1"/>
<keyword evidence="2" id="KW-1185">Reference proteome</keyword>